<evidence type="ECO:0000256" key="1">
    <source>
        <dbReference type="SAM" id="Phobius"/>
    </source>
</evidence>
<dbReference type="AlphaFoldDB" id="A0A839QIU3"/>
<gene>
    <name evidence="2" type="ORF">E9229_000855</name>
</gene>
<accession>A0A839QIU3</accession>
<protein>
    <submittedName>
        <fullName evidence="2">Uncharacterized protein</fullName>
    </submittedName>
</protein>
<reference evidence="2 3" key="1">
    <citation type="submission" date="2020-08" db="EMBL/GenBank/DDBJ databases">
        <title>Sequencing the genomes of 1000 actinobacteria strains.</title>
        <authorList>
            <person name="Klenk H.-P."/>
        </authorList>
    </citation>
    <scope>NUCLEOTIDE SEQUENCE [LARGE SCALE GENOMIC DNA]</scope>
    <source>
        <strain evidence="2 3">DSM 22826</strain>
    </source>
</reference>
<keyword evidence="1" id="KW-0472">Membrane</keyword>
<evidence type="ECO:0000313" key="2">
    <source>
        <dbReference type="EMBL" id="MBB2994664.1"/>
    </source>
</evidence>
<comment type="caution">
    <text evidence="2">The sequence shown here is derived from an EMBL/GenBank/DDBJ whole genome shotgun (WGS) entry which is preliminary data.</text>
</comment>
<keyword evidence="1" id="KW-1133">Transmembrane helix</keyword>
<dbReference type="EMBL" id="JACHVS010000001">
    <property type="protein sequence ID" value="MBB2994664.1"/>
    <property type="molecule type" value="Genomic_DNA"/>
</dbReference>
<dbReference type="Proteomes" id="UP000523000">
    <property type="component" value="Unassembled WGS sequence"/>
</dbReference>
<name>A0A839QIU3_9MICC</name>
<keyword evidence="1" id="KW-0812">Transmembrane</keyword>
<sequence length="187" mass="20173">MTPKPPPIPARTQRTASIIILLFAAAFLLFGQNMFQAGSHDSKTAQALQASGMPGIVTDVRAHVGRGSNNNMPRVLRLELTFAGTGGEEHTIETNHFSQSSNVFDISKRGWVDDFPARDEIIGQPVAYLLGESPAVEMTSELPAMATRGWTFPNYLGIALMIMGSGAAIGGTVSLMRAKHQIKLEKH</sequence>
<proteinExistence type="predicted"/>
<organism evidence="2 3">
    <name type="scientific">Paeniglutamicibacter cryotolerans</name>
    <dbReference type="NCBI Taxonomy" id="670079"/>
    <lineage>
        <taxon>Bacteria</taxon>
        <taxon>Bacillati</taxon>
        <taxon>Actinomycetota</taxon>
        <taxon>Actinomycetes</taxon>
        <taxon>Micrococcales</taxon>
        <taxon>Micrococcaceae</taxon>
        <taxon>Paeniglutamicibacter</taxon>
    </lineage>
</organism>
<keyword evidence="3" id="KW-1185">Reference proteome</keyword>
<feature type="transmembrane region" description="Helical" evidence="1">
    <location>
        <begin position="155"/>
        <end position="176"/>
    </location>
</feature>
<evidence type="ECO:0000313" key="3">
    <source>
        <dbReference type="Proteomes" id="UP000523000"/>
    </source>
</evidence>